<evidence type="ECO:0000313" key="2">
    <source>
        <dbReference type="EMBL" id="MPC09333.1"/>
    </source>
</evidence>
<reference evidence="2 3" key="1">
    <citation type="submission" date="2019-05" db="EMBL/GenBank/DDBJ databases">
        <title>Another draft genome of Portunus trituberculatus and its Hox gene families provides insights of decapod evolution.</title>
        <authorList>
            <person name="Jeong J.-H."/>
            <person name="Song I."/>
            <person name="Kim S."/>
            <person name="Choi T."/>
            <person name="Kim D."/>
            <person name="Ryu S."/>
            <person name="Kim W."/>
        </authorList>
    </citation>
    <scope>NUCLEOTIDE SEQUENCE [LARGE SCALE GENOMIC DNA]</scope>
    <source>
        <tissue evidence="2">Muscle</tissue>
    </source>
</reference>
<comment type="caution">
    <text evidence="2">The sequence shown here is derived from an EMBL/GenBank/DDBJ whole genome shotgun (WGS) entry which is preliminary data.</text>
</comment>
<dbReference type="EMBL" id="VSRR010000064">
    <property type="protein sequence ID" value="MPC09333.1"/>
    <property type="molecule type" value="Genomic_DNA"/>
</dbReference>
<proteinExistence type="predicted"/>
<feature type="transmembrane region" description="Helical" evidence="1">
    <location>
        <begin position="12"/>
        <end position="30"/>
    </location>
</feature>
<keyword evidence="1" id="KW-1133">Transmembrane helix</keyword>
<evidence type="ECO:0000313" key="3">
    <source>
        <dbReference type="Proteomes" id="UP000324222"/>
    </source>
</evidence>
<gene>
    <name evidence="2" type="ORF">E2C01_001941</name>
</gene>
<evidence type="ECO:0000256" key="1">
    <source>
        <dbReference type="SAM" id="Phobius"/>
    </source>
</evidence>
<accession>A0A5B7CNZ8</accession>
<keyword evidence="1" id="KW-0812">Transmembrane</keyword>
<keyword evidence="1" id="KW-0472">Membrane</keyword>
<protein>
    <submittedName>
        <fullName evidence="2">Uncharacterized protein</fullName>
    </submittedName>
</protein>
<name>A0A5B7CNZ8_PORTR</name>
<keyword evidence="3" id="KW-1185">Reference proteome</keyword>
<organism evidence="2 3">
    <name type="scientific">Portunus trituberculatus</name>
    <name type="common">Swimming crab</name>
    <name type="synonym">Neptunus trituberculatus</name>
    <dbReference type="NCBI Taxonomy" id="210409"/>
    <lineage>
        <taxon>Eukaryota</taxon>
        <taxon>Metazoa</taxon>
        <taxon>Ecdysozoa</taxon>
        <taxon>Arthropoda</taxon>
        <taxon>Crustacea</taxon>
        <taxon>Multicrustacea</taxon>
        <taxon>Malacostraca</taxon>
        <taxon>Eumalacostraca</taxon>
        <taxon>Eucarida</taxon>
        <taxon>Decapoda</taxon>
        <taxon>Pleocyemata</taxon>
        <taxon>Brachyura</taxon>
        <taxon>Eubrachyura</taxon>
        <taxon>Portunoidea</taxon>
        <taxon>Portunidae</taxon>
        <taxon>Portuninae</taxon>
        <taxon>Portunus</taxon>
    </lineage>
</organism>
<dbReference type="Proteomes" id="UP000324222">
    <property type="component" value="Unassembled WGS sequence"/>
</dbReference>
<dbReference type="AlphaFoldDB" id="A0A5B7CNZ8"/>
<sequence>MNMKTRPVLRRIFTLSFGCDWVLLILGRVYGGQKINSHSLHYYNPHTSF</sequence>